<evidence type="ECO:0000256" key="3">
    <source>
        <dbReference type="ARBA" id="ARBA00023163"/>
    </source>
</evidence>
<organism evidence="6 7">
    <name type="scientific">Cryobacterium frigoriphilum</name>
    <dbReference type="NCBI Taxonomy" id="1259150"/>
    <lineage>
        <taxon>Bacteria</taxon>
        <taxon>Bacillati</taxon>
        <taxon>Actinomycetota</taxon>
        <taxon>Actinomycetes</taxon>
        <taxon>Micrococcales</taxon>
        <taxon>Microbacteriaceae</taxon>
        <taxon>Cryobacterium</taxon>
    </lineage>
</organism>
<reference evidence="6 7" key="1">
    <citation type="submission" date="2019-03" db="EMBL/GenBank/DDBJ databases">
        <title>Genomics of glacier-inhabiting Cryobacterium strains.</title>
        <authorList>
            <person name="Liu Q."/>
            <person name="Xin Y.-H."/>
        </authorList>
    </citation>
    <scope>NUCLEOTIDE SEQUENCE [LARGE SCALE GENOMIC DNA]</scope>
    <source>
        <strain evidence="6 7">Hh14</strain>
    </source>
</reference>
<comment type="caution">
    <text evidence="6">The sequence shown here is derived from an EMBL/GenBank/DDBJ whole genome shotgun (WGS) entry which is preliminary data.</text>
</comment>
<dbReference type="Pfam" id="PF01614">
    <property type="entry name" value="IclR_C"/>
    <property type="match status" value="1"/>
</dbReference>
<dbReference type="PANTHER" id="PTHR30136:SF24">
    <property type="entry name" value="HTH-TYPE TRANSCRIPTIONAL REPRESSOR ALLR"/>
    <property type="match status" value="1"/>
</dbReference>
<dbReference type="InterPro" id="IPR005471">
    <property type="entry name" value="Tscrpt_reg_IclR_N"/>
</dbReference>
<accession>A0A4R8ZUV2</accession>
<dbReference type="GO" id="GO:0003700">
    <property type="term" value="F:DNA-binding transcription factor activity"/>
    <property type="evidence" value="ECO:0007669"/>
    <property type="project" value="TreeGrafter"/>
</dbReference>
<dbReference type="EMBL" id="SOHE01000069">
    <property type="protein sequence ID" value="TFD46910.1"/>
    <property type="molecule type" value="Genomic_DNA"/>
</dbReference>
<dbReference type="InterPro" id="IPR014757">
    <property type="entry name" value="Tscrpt_reg_IclR_C"/>
</dbReference>
<gene>
    <name evidence="6" type="ORF">E3T55_16175</name>
</gene>
<evidence type="ECO:0000256" key="2">
    <source>
        <dbReference type="ARBA" id="ARBA00023125"/>
    </source>
</evidence>
<keyword evidence="2" id="KW-0238">DNA-binding</keyword>
<dbReference type="AlphaFoldDB" id="A0A4R8ZUV2"/>
<dbReference type="InterPro" id="IPR036388">
    <property type="entry name" value="WH-like_DNA-bd_sf"/>
</dbReference>
<dbReference type="SMART" id="SM00346">
    <property type="entry name" value="HTH_ICLR"/>
    <property type="match status" value="1"/>
</dbReference>
<feature type="domain" description="IclR-ED" evidence="5">
    <location>
        <begin position="74"/>
        <end position="256"/>
    </location>
</feature>
<dbReference type="GO" id="GO:0003677">
    <property type="term" value="F:DNA binding"/>
    <property type="evidence" value="ECO:0007669"/>
    <property type="project" value="UniProtKB-KW"/>
</dbReference>
<keyword evidence="1" id="KW-0805">Transcription regulation</keyword>
<evidence type="ECO:0000313" key="7">
    <source>
        <dbReference type="Proteomes" id="UP000297447"/>
    </source>
</evidence>
<evidence type="ECO:0000259" key="4">
    <source>
        <dbReference type="PROSITE" id="PS51077"/>
    </source>
</evidence>
<dbReference type="PROSITE" id="PS51078">
    <property type="entry name" value="ICLR_ED"/>
    <property type="match status" value="1"/>
</dbReference>
<dbReference type="PANTHER" id="PTHR30136">
    <property type="entry name" value="HELIX-TURN-HELIX TRANSCRIPTIONAL REGULATOR, ICLR FAMILY"/>
    <property type="match status" value="1"/>
</dbReference>
<dbReference type="Gene3D" id="3.30.450.40">
    <property type="match status" value="1"/>
</dbReference>
<dbReference type="SUPFAM" id="SSF46785">
    <property type="entry name" value="Winged helix' DNA-binding domain"/>
    <property type="match status" value="1"/>
</dbReference>
<protein>
    <submittedName>
        <fullName evidence="6">IclR family transcriptional regulator</fullName>
    </submittedName>
</protein>
<dbReference type="Proteomes" id="UP000297447">
    <property type="component" value="Unassembled WGS sequence"/>
</dbReference>
<dbReference type="InterPro" id="IPR029016">
    <property type="entry name" value="GAF-like_dom_sf"/>
</dbReference>
<dbReference type="Gene3D" id="1.10.10.10">
    <property type="entry name" value="Winged helix-like DNA-binding domain superfamily/Winged helix DNA-binding domain"/>
    <property type="match status" value="1"/>
</dbReference>
<evidence type="ECO:0000256" key="1">
    <source>
        <dbReference type="ARBA" id="ARBA00023015"/>
    </source>
</evidence>
<keyword evidence="3" id="KW-0804">Transcription</keyword>
<sequence>MPDTPAEAPARDMVGKALSLLTLLGDHPHGIAASALARQSGFPLSTAHRLLGTLVREGYAKFEQSSRLYTVGLRIFQLAQTVSVAYGFSGMTRPILEGVSALSHEATLLAVLDGNQQLYVHTVQGPQQVRVVGEPGTHGPLHCAAVGKVLIAFSPDAVRARLTETLALDSFTANTITDRAAFRAEIDAVRAQGYAVADEEHEAGIRAISVPVFVNQQVVAAVAIAAPAFRTSIINLENQLPQLEEAARSLSTVMALR</sequence>
<dbReference type="RefSeq" id="WP_134520586.1">
    <property type="nucleotide sequence ID" value="NZ_SOHE01000069.1"/>
</dbReference>
<dbReference type="Pfam" id="PF09339">
    <property type="entry name" value="HTH_IclR"/>
    <property type="match status" value="1"/>
</dbReference>
<dbReference type="InterPro" id="IPR050707">
    <property type="entry name" value="HTH_MetabolicPath_Reg"/>
</dbReference>
<name>A0A4R8ZUV2_9MICO</name>
<evidence type="ECO:0000259" key="5">
    <source>
        <dbReference type="PROSITE" id="PS51078"/>
    </source>
</evidence>
<keyword evidence="7" id="KW-1185">Reference proteome</keyword>
<dbReference type="SUPFAM" id="SSF55781">
    <property type="entry name" value="GAF domain-like"/>
    <property type="match status" value="1"/>
</dbReference>
<dbReference type="GO" id="GO:0045892">
    <property type="term" value="P:negative regulation of DNA-templated transcription"/>
    <property type="evidence" value="ECO:0007669"/>
    <property type="project" value="TreeGrafter"/>
</dbReference>
<feature type="domain" description="HTH iclR-type" evidence="4">
    <location>
        <begin position="11"/>
        <end position="73"/>
    </location>
</feature>
<dbReference type="OrthoDB" id="4068713at2"/>
<dbReference type="PROSITE" id="PS51077">
    <property type="entry name" value="HTH_ICLR"/>
    <property type="match status" value="1"/>
</dbReference>
<dbReference type="InterPro" id="IPR036390">
    <property type="entry name" value="WH_DNA-bd_sf"/>
</dbReference>
<evidence type="ECO:0000313" key="6">
    <source>
        <dbReference type="EMBL" id="TFD46910.1"/>
    </source>
</evidence>
<proteinExistence type="predicted"/>